<evidence type="ECO:0000313" key="1">
    <source>
        <dbReference type="EMBL" id="KAJ3493595.1"/>
    </source>
</evidence>
<gene>
    <name evidence="1" type="ORF">NLG97_g4636</name>
</gene>
<organism evidence="1 2">
    <name type="scientific">Lecanicillium saksenae</name>
    <dbReference type="NCBI Taxonomy" id="468837"/>
    <lineage>
        <taxon>Eukaryota</taxon>
        <taxon>Fungi</taxon>
        <taxon>Dikarya</taxon>
        <taxon>Ascomycota</taxon>
        <taxon>Pezizomycotina</taxon>
        <taxon>Sordariomycetes</taxon>
        <taxon>Hypocreomycetidae</taxon>
        <taxon>Hypocreales</taxon>
        <taxon>Cordycipitaceae</taxon>
        <taxon>Lecanicillium</taxon>
    </lineage>
</organism>
<sequence length="717" mass="80743">MAGHFLTGSAPPELLRRILDYSESARDVLSFALTCRYMSDVWHAKGAGHATVWRLWLRTKPYADLALILVRANKAVANAERKGELPPKAMQPATLVGKHLQPTASELTAVLQMYQYVNALTLRFERGNYRFPLELPGGVTPETPDRLAEWRDGVHRAIFRALIITAGLVGAYSEPLFEAHKSADSIVKASTTENMGYKVSDEVSKFLHGFPVYQLHTSEAEDNEIFGTLGEWLYQHILADTDSREAMQERFAKPFGRAMECQLRGEDCPLQMSQSAGSHSDAHLVALEIMRVLWMCANITEEVTKNNLVEDSSKSLRRIGPIALFGDFRLRMIDYTKESDAGKFGTEFLCTLWPDARDDDYKRNMLQILEWIHEFSGEPNAFEENDAATTPLRLKFFEYCFRRYVGAVFFNGLFYEDPGAEINDDLETFLYCTALFSMDDIEIRQHVSAADGGIPIYGSGDLLRTDILDGSEILESATHNYPLYFRAARSYVSGPKVISKNANGDEIYQVGSVAVEVVDFNLKKYSAKPLRPTLVYNCAFMPSICRNVKQFLGSLPTAGSEVTFHADRSGSRKQARRMQACPKGWANTRIAGVPRCPHADQPDWTGYFTDNATKNGPFRAKIHPTISDKGIESANRLARSWQRIRFNQDGSYEKSIEWFDYGAIMSCDEFPAATWIEAHRFVPARVTKRHSQLIRTGKVMVTIVSRNGSITCMDNCD</sequence>
<proteinExistence type="predicted"/>
<reference evidence="1" key="1">
    <citation type="submission" date="2022-07" db="EMBL/GenBank/DDBJ databases">
        <title>Genome Sequence of Lecanicillium saksenae.</title>
        <authorList>
            <person name="Buettner E."/>
        </authorList>
    </citation>
    <scope>NUCLEOTIDE SEQUENCE</scope>
    <source>
        <strain evidence="1">VT-O1</strain>
    </source>
</reference>
<comment type="caution">
    <text evidence="1">The sequence shown here is derived from an EMBL/GenBank/DDBJ whole genome shotgun (WGS) entry which is preliminary data.</text>
</comment>
<keyword evidence="2" id="KW-1185">Reference proteome</keyword>
<accession>A0ACC1QUR2</accession>
<dbReference type="Proteomes" id="UP001148737">
    <property type="component" value="Unassembled WGS sequence"/>
</dbReference>
<name>A0ACC1QUR2_9HYPO</name>
<dbReference type="EMBL" id="JANAKD010000471">
    <property type="protein sequence ID" value="KAJ3493595.1"/>
    <property type="molecule type" value="Genomic_DNA"/>
</dbReference>
<protein>
    <submittedName>
        <fullName evidence="1">Uncharacterized protein</fullName>
    </submittedName>
</protein>
<evidence type="ECO:0000313" key="2">
    <source>
        <dbReference type="Proteomes" id="UP001148737"/>
    </source>
</evidence>